<feature type="non-terminal residue" evidence="1">
    <location>
        <position position="1"/>
    </location>
</feature>
<reference evidence="1 2" key="1">
    <citation type="submission" date="2014-04" db="EMBL/GenBank/DDBJ databases">
        <authorList>
            <consortium name="DOE Joint Genome Institute"/>
            <person name="Kuo A."/>
            <person name="Kohler A."/>
            <person name="Nagy L.G."/>
            <person name="Floudas D."/>
            <person name="Copeland A."/>
            <person name="Barry K.W."/>
            <person name="Cichocki N."/>
            <person name="Veneault-Fourrey C."/>
            <person name="LaButti K."/>
            <person name="Lindquist E.A."/>
            <person name="Lipzen A."/>
            <person name="Lundell T."/>
            <person name="Morin E."/>
            <person name="Murat C."/>
            <person name="Sun H."/>
            <person name="Tunlid A."/>
            <person name="Henrissat B."/>
            <person name="Grigoriev I.V."/>
            <person name="Hibbett D.S."/>
            <person name="Martin F."/>
            <person name="Nordberg H.P."/>
            <person name="Cantor M.N."/>
            <person name="Hua S.X."/>
        </authorList>
    </citation>
    <scope>NUCLEOTIDE SEQUENCE [LARGE SCALE GENOMIC DNA]</scope>
    <source>
        <strain evidence="1 2">Foug A</strain>
    </source>
</reference>
<dbReference type="EMBL" id="KN822046">
    <property type="protein sequence ID" value="KIM61925.1"/>
    <property type="molecule type" value="Genomic_DNA"/>
</dbReference>
<keyword evidence="2" id="KW-1185">Reference proteome</keyword>
<dbReference type="AlphaFoldDB" id="A0A0C3DMP4"/>
<dbReference type="Proteomes" id="UP000053989">
    <property type="component" value="Unassembled WGS sequence"/>
</dbReference>
<protein>
    <submittedName>
        <fullName evidence="1">Uncharacterized protein</fullName>
    </submittedName>
</protein>
<dbReference type="InParanoid" id="A0A0C3DMP4"/>
<sequence length="85" mass="9579">HVVPPPSSTIEAYLLLETAHADRQVWVTRQALAHQIIHRNTLTLQYNRLMLEKAQGMLHTADQFVGKVCTTVRQSGVTATFEHAM</sequence>
<evidence type="ECO:0000313" key="1">
    <source>
        <dbReference type="EMBL" id="KIM61925.1"/>
    </source>
</evidence>
<organism evidence="1 2">
    <name type="scientific">Scleroderma citrinum Foug A</name>
    <dbReference type="NCBI Taxonomy" id="1036808"/>
    <lineage>
        <taxon>Eukaryota</taxon>
        <taxon>Fungi</taxon>
        <taxon>Dikarya</taxon>
        <taxon>Basidiomycota</taxon>
        <taxon>Agaricomycotina</taxon>
        <taxon>Agaricomycetes</taxon>
        <taxon>Agaricomycetidae</taxon>
        <taxon>Boletales</taxon>
        <taxon>Sclerodermatineae</taxon>
        <taxon>Sclerodermataceae</taxon>
        <taxon>Scleroderma</taxon>
    </lineage>
</organism>
<gene>
    <name evidence="1" type="ORF">SCLCIDRAFT_120639</name>
</gene>
<dbReference type="OrthoDB" id="2686015at2759"/>
<evidence type="ECO:0000313" key="2">
    <source>
        <dbReference type="Proteomes" id="UP000053989"/>
    </source>
</evidence>
<name>A0A0C3DMP4_9AGAM</name>
<reference evidence="2" key="2">
    <citation type="submission" date="2015-01" db="EMBL/GenBank/DDBJ databases">
        <title>Evolutionary Origins and Diversification of the Mycorrhizal Mutualists.</title>
        <authorList>
            <consortium name="DOE Joint Genome Institute"/>
            <consortium name="Mycorrhizal Genomics Consortium"/>
            <person name="Kohler A."/>
            <person name="Kuo A."/>
            <person name="Nagy L.G."/>
            <person name="Floudas D."/>
            <person name="Copeland A."/>
            <person name="Barry K.W."/>
            <person name="Cichocki N."/>
            <person name="Veneault-Fourrey C."/>
            <person name="LaButti K."/>
            <person name="Lindquist E.A."/>
            <person name="Lipzen A."/>
            <person name="Lundell T."/>
            <person name="Morin E."/>
            <person name="Murat C."/>
            <person name="Riley R."/>
            <person name="Ohm R."/>
            <person name="Sun H."/>
            <person name="Tunlid A."/>
            <person name="Henrissat B."/>
            <person name="Grigoriev I.V."/>
            <person name="Hibbett D.S."/>
            <person name="Martin F."/>
        </authorList>
    </citation>
    <scope>NUCLEOTIDE SEQUENCE [LARGE SCALE GENOMIC DNA]</scope>
    <source>
        <strain evidence="2">Foug A</strain>
    </source>
</reference>
<dbReference type="HOGENOM" id="CLU_158796_1_0_1"/>
<proteinExistence type="predicted"/>
<accession>A0A0C3DMP4</accession>